<protein>
    <submittedName>
        <fullName evidence="2">CD1871A family CXXC motif-containing protein</fullName>
    </submittedName>
</protein>
<keyword evidence="3" id="KW-1185">Reference proteome</keyword>
<gene>
    <name evidence="2" type="ORF">AAA081_01960</name>
</gene>
<comment type="caution">
    <text evidence="2">The sequence shown here is derived from an EMBL/GenBank/DDBJ whole genome shotgun (WGS) entry which is preliminary data.</text>
</comment>
<feature type="transmembrane region" description="Helical" evidence="1">
    <location>
        <begin position="12"/>
        <end position="29"/>
    </location>
</feature>
<dbReference type="InterPro" id="IPR047708">
    <property type="entry name" value="CD1871A-like"/>
</dbReference>
<keyword evidence="1" id="KW-0472">Membrane</keyword>
<dbReference type="Proteomes" id="UP001481872">
    <property type="component" value="Unassembled WGS sequence"/>
</dbReference>
<sequence>MSTKVKEKYRAYLGPAILLASMAMMAYGINRGEMQVVLNKAIRICMECIGIG</sequence>
<keyword evidence="1" id="KW-0812">Transmembrane</keyword>
<keyword evidence="1" id="KW-1133">Transmembrane helix</keyword>
<organism evidence="2 3">
    <name type="scientific">Aedoeadaptatus acetigenes</name>
    <dbReference type="NCBI Taxonomy" id="2981723"/>
    <lineage>
        <taxon>Bacteria</taxon>
        <taxon>Bacillati</taxon>
        <taxon>Bacillota</taxon>
        <taxon>Tissierellia</taxon>
        <taxon>Tissierellales</taxon>
        <taxon>Peptoniphilaceae</taxon>
        <taxon>Aedoeadaptatus</taxon>
    </lineage>
</organism>
<dbReference type="EMBL" id="JBBNPS010000003">
    <property type="protein sequence ID" value="MEQ3353069.1"/>
    <property type="molecule type" value="Genomic_DNA"/>
</dbReference>
<dbReference type="RefSeq" id="WP_349053478.1">
    <property type="nucleotide sequence ID" value="NZ_JBBNPS010000003.1"/>
</dbReference>
<evidence type="ECO:0000313" key="2">
    <source>
        <dbReference type="EMBL" id="MEQ3353069.1"/>
    </source>
</evidence>
<proteinExistence type="predicted"/>
<name>A0ABV1J4F5_9FIRM</name>
<reference evidence="2 3" key="1">
    <citation type="submission" date="2024-04" db="EMBL/GenBank/DDBJ databases">
        <title>Human intestinal bacterial collection.</title>
        <authorList>
            <person name="Pauvert C."/>
            <person name="Hitch T.C.A."/>
            <person name="Clavel T."/>
        </authorList>
    </citation>
    <scope>NUCLEOTIDE SEQUENCE [LARGE SCALE GENOMIC DNA]</scope>
    <source>
        <strain evidence="2 3">CLA-SR-H026</strain>
    </source>
</reference>
<evidence type="ECO:0000256" key="1">
    <source>
        <dbReference type="SAM" id="Phobius"/>
    </source>
</evidence>
<evidence type="ECO:0000313" key="3">
    <source>
        <dbReference type="Proteomes" id="UP001481872"/>
    </source>
</evidence>
<accession>A0ABV1J4F5</accession>
<dbReference type="NCBIfam" id="NF040920">
    <property type="entry name" value="CD1871A_fam"/>
    <property type="match status" value="1"/>
</dbReference>